<evidence type="ECO:0000313" key="2">
    <source>
        <dbReference type="Proteomes" id="UP001497516"/>
    </source>
</evidence>
<proteinExistence type="predicted"/>
<gene>
    <name evidence="1" type="ORF">LTRI10_LOCUS27191</name>
</gene>
<dbReference type="Proteomes" id="UP001497516">
    <property type="component" value="Chromosome 5"/>
</dbReference>
<accession>A0AAV2EJM6</accession>
<name>A0AAV2EJM6_9ROSI</name>
<keyword evidence="2" id="KW-1185">Reference proteome</keyword>
<dbReference type="AlphaFoldDB" id="A0AAV2EJM6"/>
<dbReference type="EMBL" id="OZ034818">
    <property type="protein sequence ID" value="CAL1386104.1"/>
    <property type="molecule type" value="Genomic_DNA"/>
</dbReference>
<sequence length="67" mass="7674">MLTTQASESCNASVRHFLKPNHQLDHFSHTLIACWQIRDTRREQVILKPVIKFSPSPRHTAGFKASC</sequence>
<protein>
    <submittedName>
        <fullName evidence="1">Uncharacterized protein</fullName>
    </submittedName>
</protein>
<reference evidence="1 2" key="1">
    <citation type="submission" date="2024-04" db="EMBL/GenBank/DDBJ databases">
        <authorList>
            <person name="Fracassetti M."/>
        </authorList>
    </citation>
    <scope>NUCLEOTIDE SEQUENCE [LARGE SCALE GENOMIC DNA]</scope>
</reference>
<evidence type="ECO:0000313" key="1">
    <source>
        <dbReference type="EMBL" id="CAL1386104.1"/>
    </source>
</evidence>
<organism evidence="1 2">
    <name type="scientific">Linum trigynum</name>
    <dbReference type="NCBI Taxonomy" id="586398"/>
    <lineage>
        <taxon>Eukaryota</taxon>
        <taxon>Viridiplantae</taxon>
        <taxon>Streptophyta</taxon>
        <taxon>Embryophyta</taxon>
        <taxon>Tracheophyta</taxon>
        <taxon>Spermatophyta</taxon>
        <taxon>Magnoliopsida</taxon>
        <taxon>eudicotyledons</taxon>
        <taxon>Gunneridae</taxon>
        <taxon>Pentapetalae</taxon>
        <taxon>rosids</taxon>
        <taxon>fabids</taxon>
        <taxon>Malpighiales</taxon>
        <taxon>Linaceae</taxon>
        <taxon>Linum</taxon>
    </lineage>
</organism>